<accession>A0ABX8QMN8</accession>
<protein>
    <submittedName>
        <fullName evidence="3">GlsB/YeaQ/YmgE family stress response membrane protein</fullName>
    </submittedName>
</protein>
<dbReference type="EMBL" id="CP059572">
    <property type="protein sequence ID" value="QXJ19948.1"/>
    <property type="molecule type" value="Genomic_DNA"/>
</dbReference>
<feature type="transmembrane region" description="Helical" evidence="1">
    <location>
        <begin position="6"/>
        <end position="24"/>
    </location>
</feature>
<name>A0ABX8QMN8_9ACTN</name>
<feature type="transmembrane region" description="Helical" evidence="1">
    <location>
        <begin position="65"/>
        <end position="83"/>
    </location>
</feature>
<organism evidence="3 4">
    <name type="scientific">Actinomadura graeca</name>
    <dbReference type="NCBI Taxonomy" id="2750812"/>
    <lineage>
        <taxon>Bacteria</taxon>
        <taxon>Bacillati</taxon>
        <taxon>Actinomycetota</taxon>
        <taxon>Actinomycetes</taxon>
        <taxon>Streptosporangiales</taxon>
        <taxon>Thermomonosporaceae</taxon>
        <taxon>Actinomadura</taxon>
    </lineage>
</organism>
<proteinExistence type="predicted"/>
<keyword evidence="1" id="KW-1133">Transmembrane helix</keyword>
<evidence type="ECO:0000256" key="1">
    <source>
        <dbReference type="SAM" id="Phobius"/>
    </source>
</evidence>
<feature type="domain" description="Major facilitator superfamily (MFS) profile" evidence="2">
    <location>
        <begin position="1"/>
        <end position="88"/>
    </location>
</feature>
<reference evidence="3" key="1">
    <citation type="submission" date="2020-07" db="EMBL/GenBank/DDBJ databases">
        <authorList>
            <person name="Tarantini F.S."/>
            <person name="Hong K.W."/>
            <person name="Chan K.G."/>
        </authorList>
    </citation>
    <scope>NUCLEOTIDE SEQUENCE</scope>
    <source>
        <strain evidence="3">32-07</strain>
    </source>
</reference>
<evidence type="ECO:0000313" key="3">
    <source>
        <dbReference type="EMBL" id="QXJ19948.1"/>
    </source>
</evidence>
<keyword evidence="1" id="KW-0812">Transmembrane</keyword>
<keyword evidence="1" id="KW-0472">Membrane</keyword>
<evidence type="ECO:0000259" key="2">
    <source>
        <dbReference type="PROSITE" id="PS50850"/>
    </source>
</evidence>
<sequence length="88" mass="9309">MTIGGIAAAIVLGAVIGVLGRLTVPDRRSMPGWLLVAVGIVAAIAGTALTHLFGLERPGWDYWETFFQIVLAAVGVYLVAVFWPTSAR</sequence>
<dbReference type="PROSITE" id="PS50850">
    <property type="entry name" value="MFS"/>
    <property type="match status" value="1"/>
</dbReference>
<evidence type="ECO:0000313" key="4">
    <source>
        <dbReference type="Proteomes" id="UP001049518"/>
    </source>
</evidence>
<dbReference type="RefSeq" id="WP_231332986.1">
    <property type="nucleotide sequence ID" value="NZ_CP059572.1"/>
</dbReference>
<dbReference type="InterPro" id="IPR020846">
    <property type="entry name" value="MFS_dom"/>
</dbReference>
<dbReference type="Proteomes" id="UP001049518">
    <property type="component" value="Chromosome"/>
</dbReference>
<gene>
    <name evidence="3" type="ORF">AGRA3207_000564</name>
</gene>
<keyword evidence="4" id="KW-1185">Reference proteome</keyword>
<feature type="transmembrane region" description="Helical" evidence="1">
    <location>
        <begin position="33"/>
        <end position="53"/>
    </location>
</feature>